<evidence type="ECO:0000313" key="4">
    <source>
        <dbReference type="EnsemblMetazoa" id="SCAU014316-PB"/>
    </source>
</evidence>
<dbReference type="Pfam" id="PF05444">
    <property type="entry name" value="DUF753"/>
    <property type="match status" value="3"/>
</dbReference>
<proteinExistence type="predicted"/>
<name>A0A1I8Q6G3_STOCA</name>
<feature type="domain" description="DUF753" evidence="3">
    <location>
        <begin position="269"/>
        <end position="343"/>
    </location>
</feature>
<keyword evidence="1" id="KW-1133">Transmembrane helix</keyword>
<sequence length="457" mass="49414">MHSIKGTTTYGRLLIGISIATLLLTLATAEVHPDPIKCFQCSSKDSNDCLDFTKLQAKVCSNTAATKCFTKNDAGTITRDCMGDGDCTGENCKTCDGTTTDACNNHNICKKCSTDDALCSQSQVTDIKYNSICDSSTTECFAQVKDKKVERRCAAAQDTCDATSTTCKKSAAALSNQGFFPAKRIQCYQCSGSECSDPSTATILAKPCANYVDNDQCYMTAESAAAVVRGCKSDDGTKCSDDAADKSNCFTCSADSCNNSAYEKIQKLKCIQCEGDDCYKEQQASDAKDCKEKILYNAEESCITTFTKDGIYRGCLHDNPSLAEECNKDGTSCKKCNSGDGCNKEAEENTFTCIVCRSDIDKKCWNEADSTGQKCRTGESSAQEGCFHGIWNDVAIRGCVIDADEKTKATCLDANNHQCRVCYAKNCNKDKSSSAPQSVTIFTGLLVMMISAIWYLN</sequence>
<dbReference type="PANTHER" id="PTHR21721">
    <property type="entry name" value="GH09876P-RELATED"/>
    <property type="match status" value="1"/>
</dbReference>
<protein>
    <recommendedName>
        <fullName evidence="3">DUF753 domain-containing protein</fullName>
    </recommendedName>
</protein>
<dbReference type="InterPro" id="IPR008472">
    <property type="entry name" value="DUF753"/>
</dbReference>
<accession>A0A1I8Q6G3</accession>
<evidence type="ECO:0000313" key="5">
    <source>
        <dbReference type="Proteomes" id="UP000095300"/>
    </source>
</evidence>
<feature type="signal peptide" evidence="2">
    <location>
        <begin position="1"/>
        <end position="29"/>
    </location>
</feature>
<organism evidence="4 5">
    <name type="scientific">Stomoxys calcitrans</name>
    <name type="common">Stable fly</name>
    <name type="synonym">Conops calcitrans</name>
    <dbReference type="NCBI Taxonomy" id="35570"/>
    <lineage>
        <taxon>Eukaryota</taxon>
        <taxon>Metazoa</taxon>
        <taxon>Ecdysozoa</taxon>
        <taxon>Arthropoda</taxon>
        <taxon>Hexapoda</taxon>
        <taxon>Insecta</taxon>
        <taxon>Pterygota</taxon>
        <taxon>Neoptera</taxon>
        <taxon>Endopterygota</taxon>
        <taxon>Diptera</taxon>
        <taxon>Brachycera</taxon>
        <taxon>Muscomorpha</taxon>
        <taxon>Muscoidea</taxon>
        <taxon>Muscidae</taxon>
        <taxon>Stomoxys</taxon>
    </lineage>
</organism>
<feature type="domain" description="DUF753" evidence="3">
    <location>
        <begin position="352"/>
        <end position="428"/>
    </location>
</feature>
<gene>
    <name evidence="4" type="primary">106088066</name>
</gene>
<dbReference type="AlphaFoldDB" id="A0A1I8Q6G3"/>
<evidence type="ECO:0000256" key="2">
    <source>
        <dbReference type="SAM" id="SignalP"/>
    </source>
</evidence>
<feature type="transmembrane region" description="Helical" evidence="1">
    <location>
        <begin position="435"/>
        <end position="456"/>
    </location>
</feature>
<reference evidence="4" key="1">
    <citation type="submission" date="2020-05" db="UniProtKB">
        <authorList>
            <consortium name="EnsemblMetazoa"/>
        </authorList>
    </citation>
    <scope>IDENTIFICATION</scope>
    <source>
        <strain evidence="4">USDA</strain>
    </source>
</reference>
<dbReference type="EnsemblMetazoa" id="SCAU014316-RB">
    <property type="protein sequence ID" value="SCAU014316-PB"/>
    <property type="gene ID" value="SCAU014316"/>
</dbReference>
<dbReference type="VEuPathDB" id="VectorBase:SCAU014316"/>
<feature type="chain" id="PRO_5009327772" description="DUF753 domain-containing protein" evidence="2">
    <location>
        <begin position="30"/>
        <end position="457"/>
    </location>
</feature>
<keyword evidence="1" id="KW-0472">Membrane</keyword>
<feature type="domain" description="DUF753" evidence="3">
    <location>
        <begin position="186"/>
        <end position="258"/>
    </location>
</feature>
<dbReference type="OrthoDB" id="7979834at2759"/>
<evidence type="ECO:0000256" key="1">
    <source>
        <dbReference type="SAM" id="Phobius"/>
    </source>
</evidence>
<keyword evidence="2" id="KW-0732">Signal</keyword>
<keyword evidence="1" id="KW-0812">Transmembrane</keyword>
<dbReference type="Proteomes" id="UP000095300">
    <property type="component" value="Unassembled WGS sequence"/>
</dbReference>
<keyword evidence="5" id="KW-1185">Reference proteome</keyword>
<evidence type="ECO:0000259" key="3">
    <source>
        <dbReference type="Pfam" id="PF05444"/>
    </source>
</evidence>